<accession>A0A316V2B9</accession>
<dbReference type="PROSITE" id="PS51435">
    <property type="entry name" value="AP_NUCLEASE_F1_4"/>
    <property type="match status" value="1"/>
</dbReference>
<dbReference type="GO" id="GO:0003906">
    <property type="term" value="F:DNA-(apurinic or apyrimidinic site) endonuclease activity"/>
    <property type="evidence" value="ECO:0007669"/>
    <property type="project" value="TreeGrafter"/>
</dbReference>
<comment type="cofactor">
    <cofactor evidence="1">
        <name>Mn(2+)</name>
        <dbReference type="ChEBI" id="CHEBI:29035"/>
    </cofactor>
</comment>
<keyword evidence="13" id="KW-0234">DNA repair</keyword>
<dbReference type="GO" id="GO:0006284">
    <property type="term" value="P:base-excision repair"/>
    <property type="evidence" value="ECO:0007669"/>
    <property type="project" value="TreeGrafter"/>
</dbReference>
<evidence type="ECO:0000256" key="7">
    <source>
        <dbReference type="ARBA" id="ARBA00022842"/>
    </source>
</evidence>
<evidence type="ECO:0000256" key="14">
    <source>
        <dbReference type="SAM" id="MobiDB-lite"/>
    </source>
</evidence>
<evidence type="ECO:0000256" key="10">
    <source>
        <dbReference type="PIRSR" id="PIRSR604808-2"/>
    </source>
</evidence>
<dbReference type="GO" id="GO:0003677">
    <property type="term" value="F:DNA binding"/>
    <property type="evidence" value="ECO:0007669"/>
    <property type="project" value="InterPro"/>
</dbReference>
<dbReference type="GO" id="GO:0008081">
    <property type="term" value="F:phosphoric diester hydrolase activity"/>
    <property type="evidence" value="ECO:0007669"/>
    <property type="project" value="TreeGrafter"/>
</dbReference>
<feature type="active site" description="Proton acceptor" evidence="9">
    <location>
        <position position="284"/>
    </location>
</feature>
<evidence type="ECO:0000256" key="1">
    <source>
        <dbReference type="ARBA" id="ARBA00001936"/>
    </source>
</evidence>
<dbReference type="PROSITE" id="PS00726">
    <property type="entry name" value="AP_NUCLEASE_F1_1"/>
    <property type="match status" value="1"/>
</dbReference>
<dbReference type="EMBL" id="KZ819662">
    <property type="protein sequence ID" value="PWN31148.1"/>
    <property type="molecule type" value="Genomic_DNA"/>
</dbReference>
<dbReference type="InterPro" id="IPR004808">
    <property type="entry name" value="AP_endonuc_1"/>
</dbReference>
<feature type="binding site" evidence="10">
    <location>
        <position position="7"/>
    </location>
    <ligand>
        <name>Mg(2+)</name>
        <dbReference type="ChEBI" id="CHEBI:18420"/>
        <label>1</label>
    </ligand>
</feature>
<feature type="binding site" evidence="10">
    <location>
        <position position="176"/>
    </location>
    <ligand>
        <name>Mg(2+)</name>
        <dbReference type="ChEBI" id="CHEBI:18420"/>
        <label>1</label>
    </ligand>
</feature>
<feature type="compositionally biased region" description="Low complexity" evidence="14">
    <location>
        <begin position="377"/>
        <end position="398"/>
    </location>
</feature>
<reference evidence="16 17" key="1">
    <citation type="journal article" date="2018" name="Mol. Biol. Evol.">
        <title>Broad Genomic Sampling Reveals a Smut Pathogenic Ancestry of the Fungal Clade Ustilaginomycotina.</title>
        <authorList>
            <person name="Kijpornyongpan T."/>
            <person name="Mondo S.J."/>
            <person name="Barry K."/>
            <person name="Sandor L."/>
            <person name="Lee J."/>
            <person name="Lipzen A."/>
            <person name="Pangilinan J."/>
            <person name="LaButti K."/>
            <person name="Hainaut M."/>
            <person name="Henrissat B."/>
            <person name="Grigoriev I.V."/>
            <person name="Spatafora J.W."/>
            <person name="Aime M.C."/>
        </authorList>
    </citation>
    <scope>NUCLEOTIDE SEQUENCE [LARGE SCALE GENOMIC DNA]</scope>
    <source>
        <strain evidence="16 17">MCA 5214</strain>
    </source>
</reference>
<organism evidence="16 17">
    <name type="scientific">Jaminaea rosea</name>
    <dbReference type="NCBI Taxonomy" id="1569628"/>
    <lineage>
        <taxon>Eukaryota</taxon>
        <taxon>Fungi</taxon>
        <taxon>Dikarya</taxon>
        <taxon>Basidiomycota</taxon>
        <taxon>Ustilaginomycotina</taxon>
        <taxon>Exobasidiomycetes</taxon>
        <taxon>Microstromatales</taxon>
        <taxon>Microstromatales incertae sedis</taxon>
        <taxon>Jaminaea</taxon>
    </lineage>
</organism>
<keyword evidence="4 12" id="KW-0863">Zinc-finger</keyword>
<feature type="domain" description="GRF-type" evidence="15">
    <location>
        <begin position="535"/>
        <end position="596"/>
    </location>
</feature>
<evidence type="ECO:0000256" key="12">
    <source>
        <dbReference type="PROSITE-ProRule" id="PRU01343"/>
    </source>
</evidence>
<evidence type="ECO:0000256" key="8">
    <source>
        <dbReference type="ARBA" id="ARBA00023242"/>
    </source>
</evidence>
<feature type="binding site" evidence="10">
    <location>
        <position position="284"/>
    </location>
    <ligand>
        <name>Mg(2+)</name>
        <dbReference type="ChEBI" id="CHEBI:18420"/>
        <label>1</label>
    </ligand>
</feature>
<keyword evidence="10" id="KW-0464">Manganese</keyword>
<keyword evidence="5" id="KW-0378">Hydrolase</keyword>
<dbReference type="NCBIfam" id="TIGR00633">
    <property type="entry name" value="xth"/>
    <property type="match status" value="1"/>
</dbReference>
<dbReference type="CDD" id="cd09088">
    <property type="entry name" value="Ape2-like_AP-endo"/>
    <property type="match status" value="1"/>
</dbReference>
<evidence type="ECO:0000313" key="16">
    <source>
        <dbReference type="EMBL" id="PWN31148.1"/>
    </source>
</evidence>
<feature type="site" description="Transition state stabilizer" evidence="11">
    <location>
        <position position="178"/>
    </location>
</feature>
<comment type="similarity">
    <text evidence="2 13">Belongs to the DNA repair enzymes AP/ExoA family.</text>
</comment>
<feature type="region of interest" description="Disordered" evidence="14">
    <location>
        <begin position="346"/>
        <end position="398"/>
    </location>
</feature>
<evidence type="ECO:0000256" key="2">
    <source>
        <dbReference type="ARBA" id="ARBA00007092"/>
    </source>
</evidence>
<dbReference type="InterPro" id="IPR005135">
    <property type="entry name" value="Endo/exonuclease/phosphatase"/>
</dbReference>
<evidence type="ECO:0000256" key="11">
    <source>
        <dbReference type="PIRSR" id="PIRSR604808-3"/>
    </source>
</evidence>
<dbReference type="EC" id="3.1.-.-" evidence="13"/>
<feature type="site" description="Important for catalytic activity" evidence="11">
    <location>
        <position position="258"/>
    </location>
</feature>
<keyword evidence="13" id="KW-0227">DNA damage</keyword>
<evidence type="ECO:0000313" key="17">
    <source>
        <dbReference type="Proteomes" id="UP000245884"/>
    </source>
</evidence>
<dbReference type="Pfam" id="PF03372">
    <property type="entry name" value="Exo_endo_phos"/>
    <property type="match status" value="1"/>
</dbReference>
<dbReference type="InterPro" id="IPR010666">
    <property type="entry name" value="Znf_GRF"/>
</dbReference>
<feature type="site" description="Interaction with DNA substrate" evidence="11">
    <location>
        <position position="284"/>
    </location>
</feature>
<dbReference type="RefSeq" id="XP_025365760.1">
    <property type="nucleotide sequence ID" value="XM_025505355.1"/>
</dbReference>
<evidence type="ECO:0000259" key="15">
    <source>
        <dbReference type="PROSITE" id="PS51999"/>
    </source>
</evidence>
<keyword evidence="3 10" id="KW-0479">Metal-binding</keyword>
<keyword evidence="17" id="KW-1185">Reference proteome</keyword>
<feature type="region of interest" description="Disordered" evidence="14">
    <location>
        <begin position="423"/>
        <end position="489"/>
    </location>
</feature>
<dbReference type="GO" id="GO:0005634">
    <property type="term" value="C:nucleus"/>
    <property type="evidence" value="ECO:0007669"/>
    <property type="project" value="TreeGrafter"/>
</dbReference>
<dbReference type="Gene3D" id="3.60.10.10">
    <property type="entry name" value="Endonuclease/exonuclease/phosphatase"/>
    <property type="match status" value="1"/>
</dbReference>
<feature type="binding site" evidence="10">
    <location>
        <position position="178"/>
    </location>
    <ligand>
        <name>Mg(2+)</name>
        <dbReference type="ChEBI" id="CHEBI:18420"/>
        <label>1</label>
    </ligand>
</feature>
<dbReference type="AlphaFoldDB" id="A0A316V2B9"/>
<evidence type="ECO:0000256" key="4">
    <source>
        <dbReference type="ARBA" id="ARBA00022771"/>
    </source>
</evidence>
<dbReference type="GeneID" id="37027178"/>
<dbReference type="GO" id="GO:0008311">
    <property type="term" value="F:double-stranded DNA 3'-5' DNA exonuclease activity"/>
    <property type="evidence" value="ECO:0007669"/>
    <property type="project" value="TreeGrafter"/>
</dbReference>
<feature type="compositionally biased region" description="Low complexity" evidence="14">
    <location>
        <begin position="346"/>
        <end position="366"/>
    </location>
</feature>
<feature type="binding site" evidence="10">
    <location>
        <position position="283"/>
    </location>
    <ligand>
        <name>Mg(2+)</name>
        <dbReference type="ChEBI" id="CHEBI:18420"/>
        <label>1</label>
    </ligand>
</feature>
<evidence type="ECO:0000256" key="3">
    <source>
        <dbReference type="ARBA" id="ARBA00022723"/>
    </source>
</evidence>
<dbReference type="PROSITE" id="PS00728">
    <property type="entry name" value="AP_NUCLEASE_F1_3"/>
    <property type="match status" value="1"/>
</dbReference>
<gene>
    <name evidence="16" type="ORF">BDZ90DRAFT_230144</name>
</gene>
<dbReference type="PROSITE" id="PS51999">
    <property type="entry name" value="ZF_GRF"/>
    <property type="match status" value="1"/>
</dbReference>
<keyword evidence="7 10" id="KW-0460">Magnesium</keyword>
<dbReference type="Pfam" id="PF06839">
    <property type="entry name" value="Zn_ribbon_GRF"/>
    <property type="match status" value="1"/>
</dbReference>
<dbReference type="Proteomes" id="UP000245884">
    <property type="component" value="Unassembled WGS sequence"/>
</dbReference>
<protein>
    <recommendedName>
        <fullName evidence="13">DNA-(apurinic or apyrimidinic site) endonuclease</fullName>
        <ecNumber evidence="13">3.1.-.-</ecNumber>
    </recommendedName>
</protein>
<feature type="active site" description="Proton donor/acceptor" evidence="9">
    <location>
        <position position="176"/>
    </location>
</feature>
<evidence type="ECO:0000256" key="5">
    <source>
        <dbReference type="ARBA" id="ARBA00022801"/>
    </source>
</evidence>
<dbReference type="OrthoDB" id="391817at2759"/>
<proteinExistence type="inferred from homology"/>
<evidence type="ECO:0000256" key="9">
    <source>
        <dbReference type="PIRSR" id="PIRSR604808-1"/>
    </source>
</evidence>
<dbReference type="InterPro" id="IPR020848">
    <property type="entry name" value="AP_endonuclease_F1_CS"/>
</dbReference>
<keyword evidence="8" id="KW-0539">Nucleus</keyword>
<dbReference type="SUPFAM" id="SSF56219">
    <property type="entry name" value="DNase I-like"/>
    <property type="match status" value="1"/>
</dbReference>
<name>A0A316V2B9_9BASI</name>
<evidence type="ECO:0000256" key="13">
    <source>
        <dbReference type="RuleBase" id="RU362131"/>
    </source>
</evidence>
<sequence>MRILTWNVNGLRKLRTYQPFSLMKSWHDILSHLQADIVCLQETKLTRKQALEDKEMCLPSSSWESYWDFHPSRGYSGTAVYTRGDIARPLHFERGLTGAKGRDGIGGYAGDYEDFSIDEEGRAVVLDFGLFVLFNLYCPVMGSEERHDFRMAFYSAVNERARALLAAGRNVIIVGDINIARQPIDHCDYQGLGGDGPADGDEEFYSGSQARSWLDRFIHPKGPFHDVQREAHPQRKGMYTCWSTLKNARPTNYGTRIDYTLVSSGLKDWVKGADIQAEVPGSDHCPVWVDLWDEREVGGKVLKLRDAMSQPTSPPMGAASRWDEFRVKGLKSFFDKAAASAATAGIARATGSTSPSPVKSIAISPPAASPPPKVNGSSPPASIPKPAKATATSPKAIKAATTTASKKAAASRQQLKLASFFGAPASSSSSTNEKKRLPACSPTEIVDGEGSTKKRAKLGLPAENGHVSRSEEAGTAPADRLGTGEEDEEVDWEALAALPDPDAPPLPNPNANANANASSASAWSSILTPPSAPKCPAHGEPARAWTVNKPGPNHGRKFFLCSREVGVGYEKGFKSTKGGGEGGEYRCGFFMWGSEWGKRRKAGGRGT</sequence>
<dbReference type="PANTHER" id="PTHR22748">
    <property type="entry name" value="AP ENDONUCLEASE"/>
    <property type="match status" value="1"/>
</dbReference>
<dbReference type="STRING" id="1569628.A0A316V2B9"/>
<comment type="cofactor">
    <cofactor evidence="10 13">
        <name>Mg(2+)</name>
        <dbReference type="ChEBI" id="CHEBI:18420"/>
    </cofactor>
    <cofactor evidence="10 13">
        <name>Mn(2+)</name>
        <dbReference type="ChEBI" id="CHEBI:29035"/>
    </cofactor>
    <text evidence="10 13">Probably binds two magnesium or manganese ions per subunit.</text>
</comment>
<evidence type="ECO:0000256" key="6">
    <source>
        <dbReference type="ARBA" id="ARBA00022833"/>
    </source>
</evidence>
<dbReference type="InterPro" id="IPR020847">
    <property type="entry name" value="AP_endonuclease_F1_BS"/>
</dbReference>
<feature type="active site" evidence="9">
    <location>
        <position position="137"/>
    </location>
</feature>
<dbReference type="PANTHER" id="PTHR22748:SF4">
    <property type="entry name" value="DNA-(APURINIC OR APYRIMIDINIC SITE) ENDONUCLEASE 2"/>
    <property type="match status" value="1"/>
</dbReference>
<feature type="binding site" evidence="10">
    <location>
        <position position="42"/>
    </location>
    <ligand>
        <name>Mg(2+)</name>
        <dbReference type="ChEBI" id="CHEBI:18420"/>
        <label>1</label>
    </ligand>
</feature>
<dbReference type="GO" id="GO:0008270">
    <property type="term" value="F:zinc ion binding"/>
    <property type="evidence" value="ECO:0007669"/>
    <property type="project" value="UniProtKB-KW"/>
</dbReference>
<keyword evidence="6" id="KW-0862">Zinc</keyword>
<dbReference type="InterPro" id="IPR036691">
    <property type="entry name" value="Endo/exonu/phosph_ase_sf"/>
</dbReference>